<dbReference type="OrthoDB" id="9815010at2"/>
<accession>A0A6L6PMU7</accession>
<sequence>MLNGLREMMSNVMNFRRPRSDQELEAILHAAYGFALNNQNDQALAVCDWLIEAQETAISERRQRAAVLEYMGKLRDAISELEFVISAGSQEPADFHALGILHFNLGEMAQAEVAFTSALEFGRIARNKHYRNSSHLFRAEVRLRRADYKAALADAREL</sequence>
<dbReference type="Proteomes" id="UP000475582">
    <property type="component" value="Unassembled WGS sequence"/>
</dbReference>
<evidence type="ECO:0000313" key="1">
    <source>
        <dbReference type="EMBL" id="MTV40049.1"/>
    </source>
</evidence>
<dbReference type="Gene3D" id="1.25.40.10">
    <property type="entry name" value="Tetratricopeptide repeat domain"/>
    <property type="match status" value="1"/>
</dbReference>
<keyword evidence="2" id="KW-1185">Reference proteome</keyword>
<organism evidence="1 2">
    <name type="scientific">Duganella radicis</name>
    <dbReference type="NCBI Taxonomy" id="551988"/>
    <lineage>
        <taxon>Bacteria</taxon>
        <taxon>Pseudomonadati</taxon>
        <taxon>Pseudomonadota</taxon>
        <taxon>Betaproteobacteria</taxon>
        <taxon>Burkholderiales</taxon>
        <taxon>Oxalobacteraceae</taxon>
        <taxon>Telluria group</taxon>
        <taxon>Duganella</taxon>
    </lineage>
</organism>
<dbReference type="EMBL" id="WNKY01000027">
    <property type="protein sequence ID" value="MTV40049.1"/>
    <property type="molecule type" value="Genomic_DNA"/>
</dbReference>
<comment type="caution">
    <text evidence="1">The sequence shown here is derived from an EMBL/GenBank/DDBJ whole genome shotgun (WGS) entry which is preliminary data.</text>
</comment>
<name>A0A6L6PMU7_9BURK</name>
<gene>
    <name evidence="1" type="ORF">GM676_21005</name>
</gene>
<evidence type="ECO:0000313" key="2">
    <source>
        <dbReference type="Proteomes" id="UP000475582"/>
    </source>
</evidence>
<reference evidence="1 2" key="1">
    <citation type="submission" date="2019-11" db="EMBL/GenBank/DDBJ databases">
        <title>Type strains purchased from KCTC, JCM and DSMZ.</title>
        <authorList>
            <person name="Lu H."/>
        </authorList>
    </citation>
    <scope>NUCLEOTIDE SEQUENCE [LARGE SCALE GENOMIC DNA]</scope>
    <source>
        <strain evidence="1 2">KCTC 22382</strain>
    </source>
</reference>
<dbReference type="AlphaFoldDB" id="A0A6L6PMU7"/>
<proteinExistence type="predicted"/>
<dbReference type="InterPro" id="IPR011990">
    <property type="entry name" value="TPR-like_helical_dom_sf"/>
</dbReference>
<dbReference type="RefSeq" id="WP_155465883.1">
    <property type="nucleotide sequence ID" value="NZ_WNKY01000027.1"/>
</dbReference>
<dbReference type="SUPFAM" id="SSF48452">
    <property type="entry name" value="TPR-like"/>
    <property type="match status" value="1"/>
</dbReference>
<protein>
    <submittedName>
        <fullName evidence="1">Uncharacterized protein</fullName>
    </submittedName>
</protein>